<dbReference type="InterPro" id="IPR006026">
    <property type="entry name" value="Peptidase_Metallo"/>
</dbReference>
<dbReference type="Pfam" id="PF00413">
    <property type="entry name" value="Peptidase_M10"/>
    <property type="match status" value="1"/>
</dbReference>
<comment type="subcellular location">
    <subcellularLocation>
        <location evidence="1">Secreted</location>
    </subcellularLocation>
</comment>
<dbReference type="InterPro" id="IPR002477">
    <property type="entry name" value="Peptidoglycan-bd-like"/>
</dbReference>
<feature type="active site" evidence="12">
    <location>
        <position position="240"/>
    </location>
</feature>
<keyword evidence="6" id="KW-0378">Hydrolase</keyword>
<evidence type="ECO:0000256" key="4">
    <source>
        <dbReference type="ARBA" id="ARBA00022670"/>
    </source>
</evidence>
<dbReference type="GO" id="GO:0005576">
    <property type="term" value="C:extracellular region"/>
    <property type="evidence" value="ECO:0007669"/>
    <property type="project" value="UniProtKB-SubCell"/>
</dbReference>
<proteinExistence type="inferred from homology"/>
<accession>A0ABD2JF08</accession>
<feature type="binding site" evidence="13">
    <location>
        <position position="175"/>
    </location>
    <ligand>
        <name>Ca(2+)</name>
        <dbReference type="ChEBI" id="CHEBI:29108"/>
        <label>2</label>
    </ligand>
</feature>
<feature type="binding site" evidence="13">
    <location>
        <position position="210"/>
    </location>
    <ligand>
        <name>Zn(2+)</name>
        <dbReference type="ChEBI" id="CHEBI:29105"/>
        <label>1</label>
    </ligand>
</feature>
<feature type="domain" description="NTR" evidence="16">
    <location>
        <begin position="435"/>
        <end position="583"/>
    </location>
</feature>
<feature type="binding site" evidence="13">
    <location>
        <position position="212"/>
    </location>
    <ligand>
        <name>Ca(2+)</name>
        <dbReference type="ChEBI" id="CHEBI:29108"/>
        <label>3</label>
    </ligand>
</feature>
<keyword evidence="8" id="KW-0482">Metalloprotease</keyword>
<feature type="binding site" evidence="13">
    <location>
        <position position="185"/>
    </location>
    <ligand>
        <name>Zn(2+)</name>
        <dbReference type="ChEBI" id="CHEBI:29105"/>
        <label>1</label>
    </ligand>
</feature>
<keyword evidence="13" id="KW-0106">Calcium</keyword>
<feature type="binding site" evidence="13">
    <location>
        <position position="243"/>
    </location>
    <ligand>
        <name>Zn(2+)</name>
        <dbReference type="ChEBI" id="CHEBI:29105"/>
        <label>2</label>
        <note>catalytic</note>
    </ligand>
</feature>
<dbReference type="PROSITE" id="PS50189">
    <property type="entry name" value="NTR"/>
    <property type="match status" value="1"/>
</dbReference>
<dbReference type="SMART" id="SM00235">
    <property type="entry name" value="ZnMc"/>
    <property type="match status" value="1"/>
</dbReference>
<feature type="disulfide bond" evidence="11">
    <location>
        <begin position="437"/>
        <end position="544"/>
    </location>
</feature>
<dbReference type="InterPro" id="IPR001134">
    <property type="entry name" value="Netrin_domain"/>
</dbReference>
<dbReference type="SUPFAM" id="SSF55486">
    <property type="entry name" value="Metalloproteases ('zincins'), catalytic domain"/>
    <property type="match status" value="1"/>
</dbReference>
<feature type="binding site" evidence="13">
    <location>
        <position position="239"/>
    </location>
    <ligand>
        <name>Zn(2+)</name>
        <dbReference type="ChEBI" id="CHEBI:29105"/>
        <label>2</label>
        <note>catalytic</note>
    </ligand>
</feature>
<evidence type="ECO:0000256" key="13">
    <source>
        <dbReference type="PIRSR" id="PIRSR621190-2"/>
    </source>
</evidence>
<dbReference type="Gene3D" id="2.40.50.120">
    <property type="match status" value="1"/>
</dbReference>
<dbReference type="SUPFAM" id="SSF47090">
    <property type="entry name" value="PGBD-like"/>
    <property type="match status" value="1"/>
</dbReference>
<dbReference type="CDD" id="cd03577">
    <property type="entry name" value="NTR_TIMP_like"/>
    <property type="match status" value="1"/>
</dbReference>
<feature type="disulfide bond" evidence="11">
    <location>
        <begin position="435"/>
        <end position="518"/>
    </location>
</feature>
<feature type="binding site" description="in inhibited form" evidence="13">
    <location>
        <position position="106"/>
    </location>
    <ligand>
        <name>Zn(2+)</name>
        <dbReference type="ChEBI" id="CHEBI:29105"/>
        <label>2</label>
        <note>catalytic</note>
    </ligand>
</feature>
<evidence type="ECO:0000256" key="5">
    <source>
        <dbReference type="ARBA" id="ARBA00022723"/>
    </source>
</evidence>
<dbReference type="Pfam" id="PF01471">
    <property type="entry name" value="PG_binding_1"/>
    <property type="match status" value="1"/>
</dbReference>
<evidence type="ECO:0000256" key="12">
    <source>
        <dbReference type="PIRSR" id="PIRSR621190-1"/>
    </source>
</evidence>
<evidence type="ECO:0000313" key="18">
    <source>
        <dbReference type="Proteomes" id="UP001620626"/>
    </source>
</evidence>
<evidence type="ECO:0000256" key="2">
    <source>
        <dbReference type="ARBA" id="ARBA00010370"/>
    </source>
</evidence>
<evidence type="ECO:0000256" key="14">
    <source>
        <dbReference type="SAM" id="MobiDB-lite"/>
    </source>
</evidence>
<keyword evidence="9 11" id="KW-1015">Disulfide bond</keyword>
<feature type="binding site" evidence="13">
    <location>
        <position position="192"/>
    </location>
    <ligand>
        <name>Ca(2+)</name>
        <dbReference type="ChEBI" id="CHEBI:29108"/>
        <label>3</label>
    </ligand>
</feature>
<evidence type="ECO:0000256" key="8">
    <source>
        <dbReference type="ARBA" id="ARBA00023049"/>
    </source>
</evidence>
<evidence type="ECO:0000256" key="10">
    <source>
        <dbReference type="PIRSR" id="PIRSR601820-1"/>
    </source>
</evidence>
<feature type="binding site" evidence="13">
    <location>
        <position position="257"/>
    </location>
    <ligand>
        <name>Zn(2+)</name>
        <dbReference type="ChEBI" id="CHEBI:29105"/>
        <label>2</label>
        <note>catalytic</note>
    </ligand>
</feature>
<feature type="binding site" evidence="13">
    <location>
        <position position="249"/>
    </location>
    <ligand>
        <name>Zn(2+)</name>
        <dbReference type="ChEBI" id="CHEBI:29105"/>
        <label>2</label>
        <note>catalytic</note>
    </ligand>
</feature>
<dbReference type="GO" id="GO:0006508">
    <property type="term" value="P:proteolysis"/>
    <property type="evidence" value="ECO:0007669"/>
    <property type="project" value="UniProtKB-KW"/>
</dbReference>
<name>A0ABD2JF08_9BILA</name>
<dbReference type="InterPro" id="IPR024079">
    <property type="entry name" value="MetalloPept_cat_dom_sf"/>
</dbReference>
<dbReference type="InterPro" id="IPR008993">
    <property type="entry name" value="TIMP-like_OB-fold"/>
</dbReference>
<feature type="binding site" evidence="13">
    <location>
        <position position="215"/>
    </location>
    <ligand>
        <name>Ca(2+)</name>
        <dbReference type="ChEBI" id="CHEBI:29108"/>
        <label>3</label>
    </ligand>
</feature>
<dbReference type="Gene3D" id="3.40.390.10">
    <property type="entry name" value="Collagenase (Catalytic Domain)"/>
    <property type="match status" value="1"/>
</dbReference>
<dbReference type="AlphaFoldDB" id="A0ABD2JF08"/>
<keyword evidence="7 10" id="KW-0862">Zinc</keyword>
<keyword evidence="4" id="KW-0645">Protease</keyword>
<evidence type="ECO:0000256" key="11">
    <source>
        <dbReference type="PIRSR" id="PIRSR601820-3"/>
    </source>
</evidence>
<dbReference type="InterPro" id="IPR001820">
    <property type="entry name" value="TIMP"/>
</dbReference>
<dbReference type="EMBL" id="JBICBT010000987">
    <property type="protein sequence ID" value="KAL3089189.1"/>
    <property type="molecule type" value="Genomic_DNA"/>
</dbReference>
<feature type="chain" id="PRO_5044784956" description="NTR domain-containing protein" evidence="15">
    <location>
        <begin position="28"/>
        <end position="584"/>
    </location>
</feature>
<dbReference type="InterPro" id="IPR033739">
    <property type="entry name" value="M10A_MMP"/>
</dbReference>
<evidence type="ECO:0000256" key="1">
    <source>
        <dbReference type="ARBA" id="ARBA00004613"/>
    </source>
</evidence>
<feature type="binding site" evidence="13">
    <location>
        <position position="140"/>
    </location>
    <ligand>
        <name>Ca(2+)</name>
        <dbReference type="ChEBI" id="CHEBI:29108"/>
        <label>1</label>
    </ligand>
</feature>
<evidence type="ECO:0000256" key="15">
    <source>
        <dbReference type="SAM" id="SignalP"/>
    </source>
</evidence>
<keyword evidence="3" id="KW-0964">Secreted</keyword>
<dbReference type="GO" id="GO:0046872">
    <property type="term" value="F:metal ion binding"/>
    <property type="evidence" value="ECO:0007669"/>
    <property type="project" value="UniProtKB-KW"/>
</dbReference>
<dbReference type="PRINTS" id="PR00138">
    <property type="entry name" value="MATRIXIN"/>
</dbReference>
<feature type="signal peptide" evidence="15">
    <location>
        <begin position="1"/>
        <end position="27"/>
    </location>
</feature>
<dbReference type="InterPro" id="IPR036365">
    <property type="entry name" value="PGBD-like_sf"/>
</dbReference>
<dbReference type="SUPFAM" id="SSF50242">
    <property type="entry name" value="TIMP-like"/>
    <property type="match status" value="1"/>
</dbReference>
<dbReference type="InterPro" id="IPR021190">
    <property type="entry name" value="Pept_M10A"/>
</dbReference>
<dbReference type="Proteomes" id="UP001620626">
    <property type="component" value="Unassembled WGS sequence"/>
</dbReference>
<evidence type="ECO:0000256" key="3">
    <source>
        <dbReference type="ARBA" id="ARBA00022525"/>
    </source>
</evidence>
<dbReference type="PANTHER" id="PTHR10201">
    <property type="entry name" value="MATRIX METALLOPROTEINASE"/>
    <property type="match status" value="1"/>
</dbReference>
<keyword evidence="5 10" id="KW-0479">Metal-binding</keyword>
<feature type="region of interest" description="Disordered" evidence="14">
    <location>
        <begin position="292"/>
        <end position="356"/>
    </location>
</feature>
<evidence type="ECO:0000259" key="16">
    <source>
        <dbReference type="PROSITE" id="PS50189"/>
    </source>
</evidence>
<organism evidence="17 18">
    <name type="scientific">Heterodera trifolii</name>
    <dbReference type="NCBI Taxonomy" id="157864"/>
    <lineage>
        <taxon>Eukaryota</taxon>
        <taxon>Metazoa</taxon>
        <taxon>Ecdysozoa</taxon>
        <taxon>Nematoda</taxon>
        <taxon>Chromadorea</taxon>
        <taxon>Rhabditida</taxon>
        <taxon>Tylenchina</taxon>
        <taxon>Tylenchomorpha</taxon>
        <taxon>Tylenchoidea</taxon>
        <taxon>Heteroderidae</taxon>
        <taxon>Heteroderinae</taxon>
        <taxon>Heterodera</taxon>
    </lineage>
</organism>
<dbReference type="Pfam" id="PF00965">
    <property type="entry name" value="TIMP"/>
    <property type="match status" value="1"/>
</dbReference>
<comment type="cofactor">
    <cofactor evidence="13">
        <name>Ca(2+)</name>
        <dbReference type="ChEBI" id="CHEBI:29108"/>
    </cofactor>
    <text evidence="13">Can bind about 5 Ca(2+) ions per subunit.</text>
</comment>
<sequence>MPPGNSSPLFALLFLLALSLNANVLSAHEDTLLDEMEPVKEDDAGEYLTKFGYTTPSQLNLKTDGMAGDLSNVFETAVKAFQEIAHLPVTGVLDIKTRKKMAEPRCGMPDGVEMLTEGGGAAFKWKKTDLTYTFHNFSPDLPRNSVREAIRKAFGIWGAVTPLNFREVPTSQQADINIKFASGMHDDPWPFDKRGGVLAHATMPPSGMLHFDEAENWVYMDAEKIRTHKFTDLLPVAIHEGGHALGLSHSKAEESIMAPFYQEQVDKQGNYIYPELKPDDIRAIQAIYGPRKGGRVNQQQKEEENEEEQQRRTMHSQNTAFGRGETDGGRGSGTARAEEGRHQQRGEGEEGPSLGRVLVTKGKKALKEMFIIFDKTKQNKTNICQQLAHDNGPKRTLMMTVRSSSSSFSLPSFFLSLLPLLLLLFSQCSQISFACQCQWAPPKDNYCSSDWVAHVQVIKRQDGVRMPAGITDRQTDLNSRHEVKYLRMFKISKQMPVNQQNQVILPVNVYTATEDAACGILLESGHQYLLAGDYVNGTMLTGLCRQILLEDLKESRKHDILEWTEVPQKLKEQLEKQEFDQKCN</sequence>
<gene>
    <name evidence="17" type="ORF">niasHT_021133</name>
</gene>
<feature type="binding site" evidence="13">
    <location>
        <position position="200"/>
    </location>
    <ligand>
        <name>Zn(2+)</name>
        <dbReference type="ChEBI" id="CHEBI:29105"/>
        <label>1</label>
    </ligand>
</feature>
<feature type="binding site" evidence="13">
    <location>
        <position position="187"/>
    </location>
    <ligand>
        <name>Zn(2+)</name>
        <dbReference type="ChEBI" id="CHEBI:29105"/>
        <label>1</label>
    </ligand>
</feature>
<comment type="caution">
    <text evidence="17">The sequence shown here is derived from an EMBL/GenBank/DDBJ whole genome shotgun (WGS) entry which is preliminary data.</text>
</comment>
<feature type="binding site" evidence="13">
    <location>
        <position position="215"/>
    </location>
    <ligand>
        <name>Ca(2+)</name>
        <dbReference type="ChEBI" id="CHEBI:29108"/>
        <label>1</label>
    </ligand>
</feature>
<reference evidence="17 18" key="1">
    <citation type="submission" date="2024-10" db="EMBL/GenBank/DDBJ databases">
        <authorList>
            <person name="Kim D."/>
        </authorList>
    </citation>
    <scope>NUCLEOTIDE SEQUENCE [LARGE SCALE GENOMIC DNA]</scope>
    <source>
        <strain evidence="17">BH-2024</strain>
    </source>
</reference>
<evidence type="ECO:0000256" key="6">
    <source>
        <dbReference type="ARBA" id="ARBA00022801"/>
    </source>
</evidence>
<comment type="similarity">
    <text evidence="2">Belongs to the peptidase M10A family.</text>
</comment>
<comment type="cofactor">
    <cofactor evidence="13">
        <name>Zn(2+)</name>
        <dbReference type="ChEBI" id="CHEBI:29105"/>
    </cofactor>
    <text evidence="13">Binds 2 Zn(2+) ions per subunit.</text>
</comment>
<feature type="binding site" evidence="10">
    <location>
        <position position="435"/>
    </location>
    <ligand>
        <name>Zn(2+)</name>
        <dbReference type="ChEBI" id="CHEBI:29105"/>
        <note>ligand shared with metalloproteinase partner</note>
    </ligand>
</feature>
<evidence type="ECO:0000256" key="7">
    <source>
        <dbReference type="ARBA" id="ARBA00022833"/>
    </source>
</evidence>
<dbReference type="CDD" id="cd04278">
    <property type="entry name" value="ZnMc_MMP"/>
    <property type="match status" value="1"/>
</dbReference>
<feature type="compositionally biased region" description="Basic and acidic residues" evidence="14">
    <location>
        <begin position="336"/>
        <end position="348"/>
    </location>
</feature>
<dbReference type="GO" id="GO:0008237">
    <property type="term" value="F:metallopeptidase activity"/>
    <property type="evidence" value="ECO:0007669"/>
    <property type="project" value="UniProtKB-KW"/>
</dbReference>
<protein>
    <recommendedName>
        <fullName evidence="16">NTR domain-containing protein</fullName>
    </recommendedName>
</protein>
<evidence type="ECO:0000256" key="9">
    <source>
        <dbReference type="ARBA" id="ARBA00023157"/>
    </source>
</evidence>
<keyword evidence="18" id="KW-1185">Reference proteome</keyword>
<keyword evidence="15" id="KW-0732">Signal</keyword>
<evidence type="ECO:0000313" key="17">
    <source>
        <dbReference type="EMBL" id="KAL3089189.1"/>
    </source>
</evidence>
<dbReference type="PANTHER" id="PTHR10201:SF329">
    <property type="entry name" value="MATRIX METALLOPROTEINASE-C"/>
    <property type="match status" value="1"/>
</dbReference>
<dbReference type="InterPro" id="IPR001818">
    <property type="entry name" value="Pept_M10_metallopeptidase"/>
</dbReference>